<accession>A0A8T0TU78</accession>
<reference evidence="9 10" key="1">
    <citation type="submission" date="2020-05" db="EMBL/GenBank/DDBJ databases">
        <title>WGS assembly of Panicum virgatum.</title>
        <authorList>
            <person name="Lovell J.T."/>
            <person name="Jenkins J."/>
            <person name="Shu S."/>
            <person name="Juenger T.E."/>
            <person name="Schmutz J."/>
        </authorList>
    </citation>
    <scope>NUCLEOTIDE SEQUENCE [LARGE SCALE GENOMIC DNA]</scope>
    <source>
        <strain evidence="10">cv. AP13</strain>
    </source>
</reference>
<dbReference type="InterPro" id="IPR006564">
    <property type="entry name" value="Znf_PMZ"/>
</dbReference>
<feature type="region of interest" description="Disordered" evidence="7">
    <location>
        <begin position="174"/>
        <end position="239"/>
    </location>
</feature>
<keyword evidence="6" id="KW-0539">Nucleus</keyword>
<evidence type="ECO:0000256" key="2">
    <source>
        <dbReference type="ARBA" id="ARBA00022723"/>
    </source>
</evidence>
<comment type="subcellular location">
    <subcellularLocation>
        <location evidence="6">Nucleus</location>
    </subcellularLocation>
</comment>
<evidence type="ECO:0000256" key="6">
    <source>
        <dbReference type="RuleBase" id="RU367018"/>
    </source>
</evidence>
<feature type="compositionally biased region" description="Basic residues" evidence="7">
    <location>
        <begin position="182"/>
        <end position="205"/>
    </location>
</feature>
<dbReference type="InterPro" id="IPR007527">
    <property type="entry name" value="Znf_SWIM"/>
</dbReference>
<comment type="similarity">
    <text evidence="1 6">Belongs to the FHY3/FAR1 family.</text>
</comment>
<dbReference type="PANTHER" id="PTHR31669:SF281">
    <property type="entry name" value="PROTEIN FAR1-RELATED SEQUENCE"/>
    <property type="match status" value="1"/>
</dbReference>
<protein>
    <recommendedName>
        <fullName evidence="6">Protein FAR1-RELATED SEQUENCE</fullName>
    </recommendedName>
</protein>
<dbReference type="SMART" id="SM00575">
    <property type="entry name" value="ZnF_PMZ"/>
    <property type="match status" value="1"/>
</dbReference>
<dbReference type="PANTHER" id="PTHR31669">
    <property type="entry name" value="PROTEIN FAR1-RELATED SEQUENCE 10-RELATED"/>
    <property type="match status" value="1"/>
</dbReference>
<evidence type="ECO:0000256" key="3">
    <source>
        <dbReference type="ARBA" id="ARBA00022771"/>
    </source>
</evidence>
<evidence type="ECO:0000256" key="5">
    <source>
        <dbReference type="PROSITE-ProRule" id="PRU00325"/>
    </source>
</evidence>
<organism evidence="9 10">
    <name type="scientific">Panicum virgatum</name>
    <name type="common">Blackwell switchgrass</name>
    <dbReference type="NCBI Taxonomy" id="38727"/>
    <lineage>
        <taxon>Eukaryota</taxon>
        <taxon>Viridiplantae</taxon>
        <taxon>Streptophyta</taxon>
        <taxon>Embryophyta</taxon>
        <taxon>Tracheophyta</taxon>
        <taxon>Spermatophyta</taxon>
        <taxon>Magnoliopsida</taxon>
        <taxon>Liliopsida</taxon>
        <taxon>Poales</taxon>
        <taxon>Poaceae</taxon>
        <taxon>PACMAD clade</taxon>
        <taxon>Panicoideae</taxon>
        <taxon>Panicodae</taxon>
        <taxon>Paniceae</taxon>
        <taxon>Panicinae</taxon>
        <taxon>Panicum</taxon>
        <taxon>Panicum sect. Hiantes</taxon>
    </lineage>
</organism>
<feature type="compositionally biased region" description="Polar residues" evidence="7">
    <location>
        <begin position="224"/>
        <end position="234"/>
    </location>
</feature>
<dbReference type="GO" id="GO:0006355">
    <property type="term" value="P:regulation of DNA-templated transcription"/>
    <property type="evidence" value="ECO:0007669"/>
    <property type="project" value="UniProtKB-UniRule"/>
</dbReference>
<name>A0A8T0TU78_PANVG</name>
<feature type="domain" description="SWIM-type" evidence="8">
    <location>
        <begin position="28"/>
        <end position="64"/>
    </location>
</feature>
<keyword evidence="3 5" id="KW-0863">Zinc-finger</keyword>
<proteinExistence type="inferred from homology"/>
<dbReference type="Proteomes" id="UP000823388">
    <property type="component" value="Chromosome 4K"/>
</dbReference>
<evidence type="ECO:0000313" key="9">
    <source>
        <dbReference type="EMBL" id="KAG2613348.1"/>
    </source>
</evidence>
<gene>
    <name evidence="9" type="ORF">PVAP13_4KG366588</name>
</gene>
<evidence type="ECO:0000313" key="10">
    <source>
        <dbReference type="Proteomes" id="UP000823388"/>
    </source>
</evidence>
<dbReference type="Pfam" id="PF04434">
    <property type="entry name" value="SWIM"/>
    <property type="match status" value="1"/>
</dbReference>
<evidence type="ECO:0000256" key="1">
    <source>
        <dbReference type="ARBA" id="ARBA00005889"/>
    </source>
</evidence>
<dbReference type="PROSITE" id="PS50966">
    <property type="entry name" value="ZF_SWIM"/>
    <property type="match status" value="1"/>
</dbReference>
<evidence type="ECO:0000256" key="4">
    <source>
        <dbReference type="ARBA" id="ARBA00022833"/>
    </source>
</evidence>
<keyword evidence="2 6" id="KW-0479">Metal-binding</keyword>
<keyword evidence="10" id="KW-1185">Reference proteome</keyword>
<feature type="non-terminal residue" evidence="9">
    <location>
        <position position="1"/>
    </location>
</feature>
<evidence type="ECO:0000256" key="7">
    <source>
        <dbReference type="SAM" id="MobiDB-lite"/>
    </source>
</evidence>
<keyword evidence="4 6" id="KW-0862">Zinc</keyword>
<sequence>TTTLEGNNEYLVAIESLDENFTCFEKEYKVTGDPLKQTSTCSCGQFNRFGILCGHALKVLDLMNIKSLPAQYVLKRWTQEARCGIVQDNEGQTIIENTKLDDMLRYKDMTHRFLNLALRAASNPGCTLLVNNTLGMLSKQVEEEINGCTDNVEPVTVPINVAPPSDLVSTARLKKKEVQTKTSKRKKTWLDKKRKFTKKGSKKKGQGSMQEQENIKVPSDNGVPVQNISPSTSLPKEEMSEAYMTINTFNQLLTGPFTNDLDAEIESFRE</sequence>
<dbReference type="AlphaFoldDB" id="A0A8T0TU78"/>
<dbReference type="GO" id="GO:0005634">
    <property type="term" value="C:nucleus"/>
    <property type="evidence" value="ECO:0007669"/>
    <property type="project" value="UniProtKB-SubCell"/>
</dbReference>
<dbReference type="InterPro" id="IPR031052">
    <property type="entry name" value="FHY3/FAR1"/>
</dbReference>
<dbReference type="EMBL" id="CM029043">
    <property type="protein sequence ID" value="KAG2613348.1"/>
    <property type="molecule type" value="Genomic_DNA"/>
</dbReference>
<comment type="caution">
    <text evidence="9">The sequence shown here is derived from an EMBL/GenBank/DDBJ whole genome shotgun (WGS) entry which is preliminary data.</text>
</comment>
<dbReference type="GO" id="GO:0008270">
    <property type="term" value="F:zinc ion binding"/>
    <property type="evidence" value="ECO:0007669"/>
    <property type="project" value="UniProtKB-UniRule"/>
</dbReference>
<comment type="function">
    <text evidence="6">Putative transcription activator involved in regulating light control of development.</text>
</comment>
<evidence type="ECO:0000259" key="8">
    <source>
        <dbReference type="PROSITE" id="PS50966"/>
    </source>
</evidence>